<sequence>MDGFYETFIDVFDSVKKYFHLNCHVYFSYLLKIEKDEEVNKPFDIHLIQIILILFLPLYEPRVGIIVLTTLYLIFYMSKEFFYYILLFLFSIVYLLFAVPVLGILFILIYADYGLWFF</sequence>
<keyword evidence="1" id="KW-0812">Transmembrane</keyword>
<reference evidence="2 3" key="1">
    <citation type="submission" date="2016-08" db="EMBL/GenBank/DDBJ databases">
        <title>A Parts List for Fungal Cellulosomes Revealed by Comparative Genomics.</title>
        <authorList>
            <consortium name="DOE Joint Genome Institute"/>
            <person name="Haitjema C.H."/>
            <person name="Gilmore S.P."/>
            <person name="Henske J.K."/>
            <person name="Solomon K.V."/>
            <person name="De Groot R."/>
            <person name="Kuo A."/>
            <person name="Mondo S.J."/>
            <person name="Salamov A.A."/>
            <person name="Labutti K."/>
            <person name="Zhao Z."/>
            <person name="Chiniquy J."/>
            <person name="Barry K."/>
            <person name="Brewer H.M."/>
            <person name="Purvine S.O."/>
            <person name="Wright A.T."/>
            <person name="Boxma B."/>
            <person name="Van Alen T."/>
            <person name="Hackstein J.H."/>
            <person name="Baker S.E."/>
            <person name="Grigoriev I.V."/>
            <person name="O'Malley M.A."/>
        </authorList>
    </citation>
    <scope>NUCLEOTIDE SEQUENCE [LARGE SCALE GENOMIC DNA]</scope>
    <source>
        <strain evidence="2 3">G1</strain>
    </source>
</reference>
<evidence type="ECO:0000313" key="3">
    <source>
        <dbReference type="Proteomes" id="UP000193920"/>
    </source>
</evidence>
<gene>
    <name evidence="2" type="ORF">LY90DRAFT_514475</name>
</gene>
<dbReference type="AlphaFoldDB" id="A0A1Y2AQ85"/>
<comment type="caution">
    <text evidence="2">The sequence shown here is derived from an EMBL/GenBank/DDBJ whole genome shotgun (WGS) entry which is preliminary data.</text>
</comment>
<accession>A0A1Y2AQ85</accession>
<feature type="transmembrane region" description="Helical" evidence="1">
    <location>
        <begin position="47"/>
        <end position="74"/>
    </location>
</feature>
<protein>
    <submittedName>
        <fullName evidence="2">Uncharacterized protein</fullName>
    </submittedName>
</protein>
<proteinExistence type="predicted"/>
<evidence type="ECO:0000256" key="1">
    <source>
        <dbReference type="SAM" id="Phobius"/>
    </source>
</evidence>
<keyword evidence="1" id="KW-1133">Transmembrane helix</keyword>
<evidence type="ECO:0000313" key="2">
    <source>
        <dbReference type="EMBL" id="ORY24739.1"/>
    </source>
</evidence>
<name>A0A1Y2AQ85_9FUNG</name>
<keyword evidence="1" id="KW-0472">Membrane</keyword>
<feature type="transmembrane region" description="Helical" evidence="1">
    <location>
        <begin position="81"/>
        <end position="111"/>
    </location>
</feature>
<dbReference type="Proteomes" id="UP000193920">
    <property type="component" value="Unassembled WGS sequence"/>
</dbReference>
<organism evidence="2 3">
    <name type="scientific">Neocallimastix californiae</name>
    <dbReference type="NCBI Taxonomy" id="1754190"/>
    <lineage>
        <taxon>Eukaryota</taxon>
        <taxon>Fungi</taxon>
        <taxon>Fungi incertae sedis</taxon>
        <taxon>Chytridiomycota</taxon>
        <taxon>Chytridiomycota incertae sedis</taxon>
        <taxon>Neocallimastigomycetes</taxon>
        <taxon>Neocallimastigales</taxon>
        <taxon>Neocallimastigaceae</taxon>
        <taxon>Neocallimastix</taxon>
    </lineage>
</organism>
<keyword evidence="3" id="KW-1185">Reference proteome</keyword>
<dbReference type="EMBL" id="MCOG01000219">
    <property type="protein sequence ID" value="ORY24739.1"/>
    <property type="molecule type" value="Genomic_DNA"/>
</dbReference>